<gene>
    <name evidence="1" type="ORF">MKW98_022336</name>
</gene>
<feature type="non-terminal residue" evidence="1">
    <location>
        <position position="77"/>
    </location>
</feature>
<protein>
    <submittedName>
        <fullName evidence="1">Uncharacterized protein</fullName>
    </submittedName>
</protein>
<accession>A0AAD4T6B3</accession>
<dbReference type="EMBL" id="JAJJMB010005364">
    <property type="protein sequence ID" value="KAI3939468.1"/>
    <property type="molecule type" value="Genomic_DNA"/>
</dbReference>
<evidence type="ECO:0000313" key="1">
    <source>
        <dbReference type="EMBL" id="KAI3939468.1"/>
    </source>
</evidence>
<keyword evidence="2" id="KW-1185">Reference proteome</keyword>
<name>A0AAD4T6B3_9MAGN</name>
<reference evidence="1" key="1">
    <citation type="submission" date="2022-04" db="EMBL/GenBank/DDBJ databases">
        <title>A functionally conserved STORR gene fusion in Papaver species that diverged 16.8 million years ago.</title>
        <authorList>
            <person name="Catania T."/>
        </authorList>
    </citation>
    <scope>NUCLEOTIDE SEQUENCE</scope>
    <source>
        <strain evidence="1">S-188037</strain>
    </source>
</reference>
<dbReference type="Proteomes" id="UP001202328">
    <property type="component" value="Unassembled WGS sequence"/>
</dbReference>
<proteinExistence type="predicted"/>
<evidence type="ECO:0000313" key="2">
    <source>
        <dbReference type="Proteomes" id="UP001202328"/>
    </source>
</evidence>
<comment type="caution">
    <text evidence="1">The sequence shown here is derived from an EMBL/GenBank/DDBJ whole genome shotgun (WGS) entry which is preliminary data.</text>
</comment>
<organism evidence="1 2">
    <name type="scientific">Papaver atlanticum</name>
    <dbReference type="NCBI Taxonomy" id="357466"/>
    <lineage>
        <taxon>Eukaryota</taxon>
        <taxon>Viridiplantae</taxon>
        <taxon>Streptophyta</taxon>
        <taxon>Embryophyta</taxon>
        <taxon>Tracheophyta</taxon>
        <taxon>Spermatophyta</taxon>
        <taxon>Magnoliopsida</taxon>
        <taxon>Ranunculales</taxon>
        <taxon>Papaveraceae</taxon>
        <taxon>Papaveroideae</taxon>
        <taxon>Papaver</taxon>
    </lineage>
</organism>
<dbReference type="AlphaFoldDB" id="A0AAD4T6B3"/>
<sequence length="77" mass="8966">TLQQFLKNSATIRFESRDEYVVCTSCLKIIFRRKVTRLEGEVPKGLPDWKEEEKEHLGERTFRCSIISSSTLSLLCD</sequence>